<dbReference type="PANTHER" id="PTHR33525">
    <property type="match status" value="1"/>
</dbReference>
<evidence type="ECO:0000313" key="3">
    <source>
        <dbReference type="Proteomes" id="UP000604481"/>
    </source>
</evidence>
<sequence>MSSTLHIGRQPIVNRDGELFAYELLFRDSQHNRATVLDDFAATSHVIRNAFGEFGLGHVLENRSGFINVSADLLLSDTIELLPAATVVLEILETVELSEAVVARCAELAAKGFRLALDDVLEFDARHQPLLPHIHVVKIDVLACTPAQLAHAVAAFRPFGVMLLAEKIDSMEQYAQCRELGFDLFQGYFFARPTILTSKQSSPPNWALLQLLGLLNRDASLAELVQAFKPSPQMSFTLLKLVNSVACGAPCHIDSIEHAIAILGRRQLMRWVQLLLFTRQEQGLPKQDPLVNLAVCRGRLMELLAQQRHPGNRSLAEQGFMVGLLSLLDALYQQPRDTLLNPLQLQDDVRTALLDGSGTLGLLLAEVLALESSEPSPPDLASDAAGLLLEAMQWTDRLLLEVGG</sequence>
<protein>
    <submittedName>
        <fullName evidence="2">EAL domain-containing protein</fullName>
    </submittedName>
</protein>
<evidence type="ECO:0000313" key="2">
    <source>
        <dbReference type="EMBL" id="MBE9609663.1"/>
    </source>
</evidence>
<comment type="caution">
    <text evidence="2">The sequence shown here is derived from an EMBL/GenBank/DDBJ whole genome shotgun (WGS) entry which is preliminary data.</text>
</comment>
<dbReference type="Pfam" id="PF00563">
    <property type="entry name" value="EAL"/>
    <property type="match status" value="1"/>
</dbReference>
<dbReference type="InterPro" id="IPR014408">
    <property type="entry name" value="dGMP_Pdiesterase_EAL/HD-GYP"/>
</dbReference>
<dbReference type="SUPFAM" id="SSF141868">
    <property type="entry name" value="EAL domain-like"/>
    <property type="match status" value="1"/>
</dbReference>
<dbReference type="PROSITE" id="PS51833">
    <property type="entry name" value="HDOD"/>
    <property type="match status" value="1"/>
</dbReference>
<name>A0A8J7FHQ4_9NEIS</name>
<proteinExistence type="predicted"/>
<dbReference type="Pfam" id="PF08668">
    <property type="entry name" value="HDOD"/>
    <property type="match status" value="1"/>
</dbReference>
<dbReference type="PANTHER" id="PTHR33525:SF4">
    <property type="entry name" value="CYCLIC DI-GMP PHOSPHODIESTERASE CDGJ"/>
    <property type="match status" value="1"/>
</dbReference>
<feature type="domain" description="HDOD" evidence="1">
    <location>
        <begin position="201"/>
        <end position="391"/>
    </location>
</feature>
<dbReference type="SUPFAM" id="SSF109604">
    <property type="entry name" value="HD-domain/PDEase-like"/>
    <property type="match status" value="1"/>
</dbReference>
<accession>A0A8J7FHQ4</accession>
<gene>
    <name evidence="2" type="ORF">INR99_09880</name>
</gene>
<dbReference type="AlphaFoldDB" id="A0A8J7FHQ4"/>
<dbReference type="InterPro" id="IPR052340">
    <property type="entry name" value="RNase_Y/CdgJ"/>
</dbReference>
<organism evidence="2 3">
    <name type="scientific">Chitinilyticum piscinae</name>
    <dbReference type="NCBI Taxonomy" id="2866724"/>
    <lineage>
        <taxon>Bacteria</taxon>
        <taxon>Pseudomonadati</taxon>
        <taxon>Pseudomonadota</taxon>
        <taxon>Betaproteobacteria</taxon>
        <taxon>Neisseriales</taxon>
        <taxon>Chitinibacteraceae</taxon>
        <taxon>Chitinilyticum</taxon>
    </lineage>
</organism>
<dbReference type="InterPro" id="IPR001633">
    <property type="entry name" value="EAL_dom"/>
</dbReference>
<reference evidence="2 3" key="1">
    <citation type="submission" date="2020-10" db="EMBL/GenBank/DDBJ databases">
        <title>The genome sequence of Chitinilyticum litopenaei 4Y14.</title>
        <authorList>
            <person name="Liu Y."/>
        </authorList>
    </citation>
    <scope>NUCLEOTIDE SEQUENCE [LARGE SCALE GENOMIC DNA]</scope>
    <source>
        <strain evidence="2 3">4Y14</strain>
    </source>
</reference>
<dbReference type="RefSeq" id="WP_194116193.1">
    <property type="nucleotide sequence ID" value="NZ_JADFUA010000005.1"/>
</dbReference>
<dbReference type="InterPro" id="IPR013976">
    <property type="entry name" value="HDOD"/>
</dbReference>
<dbReference type="PIRSF" id="PIRSF003180">
    <property type="entry name" value="DiGMPpdiest_YuxH"/>
    <property type="match status" value="1"/>
</dbReference>
<evidence type="ECO:0000259" key="1">
    <source>
        <dbReference type="PROSITE" id="PS51833"/>
    </source>
</evidence>
<dbReference type="Proteomes" id="UP000604481">
    <property type="component" value="Unassembled WGS sequence"/>
</dbReference>
<dbReference type="SMART" id="SM00052">
    <property type="entry name" value="EAL"/>
    <property type="match status" value="1"/>
</dbReference>
<dbReference type="EMBL" id="JADFUA010000005">
    <property type="protein sequence ID" value="MBE9609663.1"/>
    <property type="molecule type" value="Genomic_DNA"/>
</dbReference>
<dbReference type="Gene3D" id="3.20.20.450">
    <property type="entry name" value="EAL domain"/>
    <property type="match status" value="1"/>
</dbReference>
<dbReference type="Gene3D" id="1.10.3210.10">
    <property type="entry name" value="Hypothetical protein af1432"/>
    <property type="match status" value="1"/>
</dbReference>
<keyword evidence="3" id="KW-1185">Reference proteome</keyword>
<dbReference type="InterPro" id="IPR035919">
    <property type="entry name" value="EAL_sf"/>
</dbReference>